<evidence type="ECO:0000313" key="11">
    <source>
        <dbReference type="EMBL" id="MFC5508923.1"/>
    </source>
</evidence>
<evidence type="ECO:0000313" key="12">
    <source>
        <dbReference type="Proteomes" id="UP001596060"/>
    </source>
</evidence>
<evidence type="ECO:0000256" key="7">
    <source>
        <dbReference type="ARBA" id="ARBA00022779"/>
    </source>
</evidence>
<evidence type="ECO:0000256" key="4">
    <source>
        <dbReference type="ARBA" id="ARBA00022475"/>
    </source>
</evidence>
<gene>
    <name evidence="11" type="ORF">ACFPN9_27200</name>
</gene>
<keyword evidence="8" id="KW-1133">Transmembrane helix</keyword>
<keyword evidence="11" id="KW-0969">Cilium</keyword>
<dbReference type="Pfam" id="PF03748">
    <property type="entry name" value="FliL"/>
    <property type="match status" value="1"/>
</dbReference>
<protein>
    <recommendedName>
        <fullName evidence="10">Flagellar protein FliL</fullName>
    </recommendedName>
</protein>
<accession>A0ABW0P974</accession>
<comment type="function">
    <text evidence="1 10">Controls the rotational direction of flagella during chemotaxis.</text>
</comment>
<keyword evidence="12" id="KW-1185">Reference proteome</keyword>
<dbReference type="Proteomes" id="UP001596060">
    <property type="component" value="Unassembled WGS sequence"/>
</dbReference>
<reference evidence="12" key="1">
    <citation type="journal article" date="2019" name="Int. J. Syst. Evol. Microbiol.">
        <title>The Global Catalogue of Microorganisms (GCM) 10K type strain sequencing project: providing services to taxonomists for standard genome sequencing and annotation.</title>
        <authorList>
            <consortium name="The Broad Institute Genomics Platform"/>
            <consortium name="The Broad Institute Genome Sequencing Center for Infectious Disease"/>
            <person name="Wu L."/>
            <person name="Ma J."/>
        </authorList>
    </citation>
    <scope>NUCLEOTIDE SEQUENCE [LARGE SCALE GENOMIC DNA]</scope>
    <source>
        <strain evidence="12">CCUG 43117</strain>
    </source>
</reference>
<evidence type="ECO:0000256" key="3">
    <source>
        <dbReference type="ARBA" id="ARBA00008281"/>
    </source>
</evidence>
<comment type="caution">
    <text evidence="11">The sequence shown here is derived from an EMBL/GenBank/DDBJ whole genome shotgun (WGS) entry which is preliminary data.</text>
</comment>
<keyword evidence="5 10" id="KW-0145">Chemotaxis</keyword>
<organism evidence="11 12">
    <name type="scientific">Bosea massiliensis</name>
    <dbReference type="NCBI Taxonomy" id="151419"/>
    <lineage>
        <taxon>Bacteria</taxon>
        <taxon>Pseudomonadati</taxon>
        <taxon>Pseudomonadota</taxon>
        <taxon>Alphaproteobacteria</taxon>
        <taxon>Hyphomicrobiales</taxon>
        <taxon>Boseaceae</taxon>
        <taxon>Bosea</taxon>
    </lineage>
</organism>
<evidence type="ECO:0000256" key="5">
    <source>
        <dbReference type="ARBA" id="ARBA00022500"/>
    </source>
</evidence>
<evidence type="ECO:0000256" key="6">
    <source>
        <dbReference type="ARBA" id="ARBA00022692"/>
    </source>
</evidence>
<keyword evidence="11" id="KW-0966">Cell projection</keyword>
<dbReference type="EMBL" id="JBHSLU010000127">
    <property type="protein sequence ID" value="MFC5508923.1"/>
    <property type="molecule type" value="Genomic_DNA"/>
</dbReference>
<evidence type="ECO:0000256" key="8">
    <source>
        <dbReference type="ARBA" id="ARBA00022989"/>
    </source>
</evidence>
<comment type="similarity">
    <text evidence="3 10">Belongs to the FliL family.</text>
</comment>
<keyword evidence="4" id="KW-1003">Cell membrane</keyword>
<proteinExistence type="inferred from homology"/>
<evidence type="ECO:0000256" key="1">
    <source>
        <dbReference type="ARBA" id="ARBA00002254"/>
    </source>
</evidence>
<keyword evidence="9 10" id="KW-0472">Membrane</keyword>
<evidence type="ECO:0000256" key="10">
    <source>
        <dbReference type="RuleBase" id="RU364125"/>
    </source>
</evidence>
<sequence>MILTALAAAAGTLWGFRVVGTVESTVMKRMEAATPDLAVNPQMTGTLVMKKLPPIVTNLAAPANTWVRLEAALLLEQKAALGADPLVGAITEDILGFLRSVTAQQMEGAAGLRNLREDLTERVAIRSKGVVRDIVIETLVVQ</sequence>
<keyword evidence="6" id="KW-0812">Transmembrane</keyword>
<keyword evidence="7 10" id="KW-0283">Flagellar rotation</keyword>
<keyword evidence="11" id="KW-0282">Flagellum</keyword>
<name>A0ABW0P974_9HYPH</name>
<dbReference type="InterPro" id="IPR005503">
    <property type="entry name" value="FliL"/>
</dbReference>
<keyword evidence="10" id="KW-0997">Cell inner membrane</keyword>
<comment type="subcellular location">
    <subcellularLocation>
        <location evidence="10">Cell inner membrane</location>
    </subcellularLocation>
    <subcellularLocation>
        <location evidence="2">Cell membrane</location>
        <topology evidence="2">Single-pass membrane protein</topology>
    </subcellularLocation>
</comment>
<evidence type="ECO:0000256" key="2">
    <source>
        <dbReference type="ARBA" id="ARBA00004162"/>
    </source>
</evidence>
<evidence type="ECO:0000256" key="9">
    <source>
        <dbReference type="ARBA" id="ARBA00023136"/>
    </source>
</evidence>